<dbReference type="Gene3D" id="2.30.40.10">
    <property type="entry name" value="Urease, subunit C, domain 1"/>
    <property type="match status" value="1"/>
</dbReference>
<organism evidence="7 8">
    <name type="scientific">Candidatus Cetobacterium colombiensis</name>
    <dbReference type="NCBI Taxonomy" id="3073100"/>
    <lineage>
        <taxon>Bacteria</taxon>
        <taxon>Fusobacteriati</taxon>
        <taxon>Fusobacteriota</taxon>
        <taxon>Fusobacteriia</taxon>
        <taxon>Fusobacteriales</taxon>
        <taxon>Fusobacteriaceae</taxon>
        <taxon>Cetobacterium</taxon>
    </lineage>
</organism>
<dbReference type="PANTHER" id="PTHR43668:SF4">
    <property type="entry name" value="ALLANTOINASE"/>
    <property type="match status" value="1"/>
</dbReference>
<evidence type="ECO:0000256" key="1">
    <source>
        <dbReference type="ARBA" id="ARBA00001947"/>
    </source>
</evidence>
<comment type="similarity">
    <text evidence="3">Belongs to the metallo-dependent hydrolases superfamily. DHOase family. Class I DHOase subfamily.</text>
</comment>
<evidence type="ECO:0000256" key="2">
    <source>
        <dbReference type="ARBA" id="ARBA00002368"/>
    </source>
</evidence>
<dbReference type="PROSITE" id="PS00483">
    <property type="entry name" value="DIHYDROOROTASE_2"/>
    <property type="match status" value="1"/>
</dbReference>
<evidence type="ECO:0000256" key="5">
    <source>
        <dbReference type="ARBA" id="ARBA00022801"/>
    </source>
</evidence>
<comment type="cofactor">
    <cofactor evidence="1">
        <name>Zn(2+)</name>
        <dbReference type="ChEBI" id="CHEBI:29105"/>
    </cofactor>
</comment>
<gene>
    <name evidence="7" type="ORF">RFV38_04750</name>
</gene>
<dbReference type="Pfam" id="PF01979">
    <property type="entry name" value="Amidohydro_1"/>
    <property type="match status" value="1"/>
</dbReference>
<comment type="function">
    <text evidence="2">Catalyzes the reversible cyclization of carbamoyl aspartate to dihydroorotate.</text>
</comment>
<dbReference type="Proteomes" id="UP001279681">
    <property type="component" value="Unassembled WGS sequence"/>
</dbReference>
<evidence type="ECO:0000256" key="4">
    <source>
        <dbReference type="ARBA" id="ARBA00022723"/>
    </source>
</evidence>
<feature type="domain" description="Amidohydrolase-related" evidence="6">
    <location>
        <begin position="50"/>
        <end position="369"/>
    </location>
</feature>
<dbReference type="RefSeq" id="WP_320313211.1">
    <property type="nucleotide sequence ID" value="NZ_JAVIKH010000004.1"/>
</dbReference>
<dbReference type="InterPro" id="IPR011059">
    <property type="entry name" value="Metal-dep_hydrolase_composite"/>
</dbReference>
<reference evidence="8" key="1">
    <citation type="submission" date="2023-07" db="EMBL/GenBank/DDBJ databases">
        <authorList>
            <person name="Colorado M.A."/>
            <person name="Villamil L.M."/>
            <person name="Melo J.F."/>
            <person name="Rodriguez J.A."/>
            <person name="Ruiz R.Y."/>
        </authorList>
    </citation>
    <scope>NUCLEOTIDE SEQUENCE [LARGE SCALE GENOMIC DNA]</scope>
    <source>
        <strain evidence="8">C33</strain>
    </source>
</reference>
<dbReference type="InterPro" id="IPR006680">
    <property type="entry name" value="Amidohydro-rel"/>
</dbReference>
<sequence length="401" mass="44792">MLLKNCKILYQDKEDIKDILIEEGKITKIYNCSEIEELDIDEIIDVDGNWVLPGIIDVHTHMRDPGLSYKEDFETGSKACAKGGVTTFIDMPNTVPNTTTKEILDAKESNSKNRSYVDYGFHFGGSKLDNSKEIKSVKSRVASTKIFLNMSTGDMLVEEENILENLFKESKIISVHAEEEMVDKAIDLARKFRKPLYLCHLSKKSEVEKLRAAKKEGLKIYGEVAPHHLFLDSTMANSLLLMKPELKSKEDCEALWLGLQDGTIDTIGTDHAPHTLEEKNAKTTYGIPGVENSLEMMLKELDKKIDMKTLQKVMSENPAKIFGLEGKGKIEVGCDADLVVLDLSAKEVIENKNVISKCGWTPYSGIVGGGKVLLTLVRGHLVYDGKNFIEKIGEGVKYKNV</sequence>
<evidence type="ECO:0000259" key="6">
    <source>
        <dbReference type="Pfam" id="PF01979"/>
    </source>
</evidence>
<protein>
    <submittedName>
        <fullName evidence="7">Dihydroorotase family protein</fullName>
    </submittedName>
</protein>
<evidence type="ECO:0000313" key="8">
    <source>
        <dbReference type="Proteomes" id="UP001279681"/>
    </source>
</evidence>
<dbReference type="PANTHER" id="PTHR43668">
    <property type="entry name" value="ALLANTOINASE"/>
    <property type="match status" value="1"/>
</dbReference>
<proteinExistence type="inferred from homology"/>
<dbReference type="SUPFAM" id="SSF51338">
    <property type="entry name" value="Composite domain of metallo-dependent hydrolases"/>
    <property type="match status" value="1"/>
</dbReference>
<evidence type="ECO:0000313" key="7">
    <source>
        <dbReference type="EMBL" id="MDX8335808.1"/>
    </source>
</evidence>
<evidence type="ECO:0000256" key="3">
    <source>
        <dbReference type="ARBA" id="ARBA00010286"/>
    </source>
</evidence>
<keyword evidence="4" id="KW-0479">Metal-binding</keyword>
<dbReference type="InterPro" id="IPR050138">
    <property type="entry name" value="DHOase/Allantoinase_Hydrolase"/>
</dbReference>
<dbReference type="Gene3D" id="3.20.20.140">
    <property type="entry name" value="Metal-dependent hydrolases"/>
    <property type="match status" value="2"/>
</dbReference>
<accession>A0ABU4W8G3</accession>
<keyword evidence="8" id="KW-1185">Reference proteome</keyword>
<comment type="caution">
    <text evidence="7">The sequence shown here is derived from an EMBL/GenBank/DDBJ whole genome shotgun (WGS) entry which is preliminary data.</text>
</comment>
<dbReference type="SUPFAM" id="SSF51556">
    <property type="entry name" value="Metallo-dependent hydrolases"/>
    <property type="match status" value="1"/>
</dbReference>
<dbReference type="EMBL" id="JAVIKH010000004">
    <property type="protein sequence ID" value="MDX8335808.1"/>
    <property type="molecule type" value="Genomic_DNA"/>
</dbReference>
<dbReference type="InterPro" id="IPR032466">
    <property type="entry name" value="Metal_Hydrolase"/>
</dbReference>
<dbReference type="InterPro" id="IPR002195">
    <property type="entry name" value="Dihydroorotase_CS"/>
</dbReference>
<keyword evidence="5" id="KW-0378">Hydrolase</keyword>
<name>A0ABU4W8G3_9FUSO</name>